<dbReference type="RefSeq" id="WP_190123751.1">
    <property type="nucleotide sequence ID" value="NZ_BMWG01000008.1"/>
</dbReference>
<dbReference type="Proteomes" id="UP000630936">
    <property type="component" value="Unassembled WGS sequence"/>
</dbReference>
<evidence type="ECO:0000313" key="3">
    <source>
        <dbReference type="Proteomes" id="UP000630936"/>
    </source>
</evidence>
<dbReference type="EMBL" id="BMWG01000008">
    <property type="protein sequence ID" value="GGZ35531.1"/>
    <property type="molecule type" value="Genomic_DNA"/>
</dbReference>
<organism evidence="2 3">
    <name type="scientific">Streptomyces inusitatus</name>
    <dbReference type="NCBI Taxonomy" id="68221"/>
    <lineage>
        <taxon>Bacteria</taxon>
        <taxon>Bacillati</taxon>
        <taxon>Actinomycetota</taxon>
        <taxon>Actinomycetes</taxon>
        <taxon>Kitasatosporales</taxon>
        <taxon>Streptomycetaceae</taxon>
        <taxon>Streptomyces</taxon>
    </lineage>
</organism>
<sequence>MYEDPLPKTGLAISIGGVSIGLSWLIGVSLVLIVIGILVIRYWRRRENA</sequence>
<accession>A0A918Q710</accession>
<keyword evidence="1" id="KW-0472">Membrane</keyword>
<keyword evidence="3" id="KW-1185">Reference proteome</keyword>
<feature type="transmembrane region" description="Helical" evidence="1">
    <location>
        <begin position="12"/>
        <end position="40"/>
    </location>
</feature>
<gene>
    <name evidence="2" type="ORF">GCM10010387_32000</name>
</gene>
<reference evidence="2" key="2">
    <citation type="submission" date="2020-09" db="EMBL/GenBank/DDBJ databases">
        <authorList>
            <person name="Sun Q."/>
            <person name="Ohkuma M."/>
        </authorList>
    </citation>
    <scope>NUCLEOTIDE SEQUENCE</scope>
    <source>
        <strain evidence="2">JCM 4988</strain>
    </source>
</reference>
<evidence type="ECO:0000313" key="2">
    <source>
        <dbReference type="EMBL" id="GGZ35531.1"/>
    </source>
</evidence>
<protein>
    <submittedName>
        <fullName evidence="2">Uncharacterized protein</fullName>
    </submittedName>
</protein>
<evidence type="ECO:0000256" key="1">
    <source>
        <dbReference type="SAM" id="Phobius"/>
    </source>
</evidence>
<dbReference type="AlphaFoldDB" id="A0A918Q710"/>
<keyword evidence="1" id="KW-1133">Transmembrane helix</keyword>
<name>A0A918Q710_9ACTN</name>
<keyword evidence="1" id="KW-0812">Transmembrane</keyword>
<reference evidence="2" key="1">
    <citation type="journal article" date="2014" name="Int. J. Syst. Evol. Microbiol.">
        <title>Complete genome sequence of Corynebacterium casei LMG S-19264T (=DSM 44701T), isolated from a smear-ripened cheese.</title>
        <authorList>
            <consortium name="US DOE Joint Genome Institute (JGI-PGF)"/>
            <person name="Walter F."/>
            <person name="Albersmeier A."/>
            <person name="Kalinowski J."/>
            <person name="Ruckert C."/>
        </authorList>
    </citation>
    <scope>NUCLEOTIDE SEQUENCE</scope>
    <source>
        <strain evidence="2">JCM 4988</strain>
    </source>
</reference>
<comment type="caution">
    <text evidence="2">The sequence shown here is derived from an EMBL/GenBank/DDBJ whole genome shotgun (WGS) entry which is preliminary data.</text>
</comment>
<proteinExistence type="predicted"/>